<evidence type="ECO:0000313" key="4">
    <source>
        <dbReference type="Proteomes" id="UP001072034"/>
    </source>
</evidence>
<feature type="compositionally biased region" description="Polar residues" evidence="1">
    <location>
        <begin position="357"/>
        <end position="376"/>
    </location>
</feature>
<feature type="compositionally biased region" description="Polar residues" evidence="1">
    <location>
        <begin position="467"/>
        <end position="482"/>
    </location>
</feature>
<evidence type="ECO:0000256" key="2">
    <source>
        <dbReference type="SAM" id="Phobius"/>
    </source>
</evidence>
<feature type="region of interest" description="Disordered" evidence="1">
    <location>
        <begin position="254"/>
        <end position="291"/>
    </location>
</feature>
<accession>A0ABT4IDC8</accession>
<keyword evidence="2" id="KW-1133">Transmembrane helix</keyword>
<feature type="region of interest" description="Disordered" evidence="1">
    <location>
        <begin position="348"/>
        <end position="603"/>
    </location>
</feature>
<name>A0ABT4IDC8_9ACTO</name>
<feature type="transmembrane region" description="Helical" evidence="2">
    <location>
        <begin position="209"/>
        <end position="232"/>
    </location>
</feature>
<keyword evidence="4" id="KW-1185">Reference proteome</keyword>
<feature type="compositionally biased region" description="Low complexity" evidence="1">
    <location>
        <begin position="415"/>
        <end position="431"/>
    </location>
</feature>
<gene>
    <name evidence="3" type="ORF">OHJ16_14970</name>
</gene>
<reference evidence="3" key="1">
    <citation type="submission" date="2022-10" db="EMBL/GenBank/DDBJ databases">
        <title>Genome sequence of Actinomyces israelii ATCC 10048.</title>
        <authorList>
            <person name="Watt R.M."/>
            <person name="Tong W.M."/>
        </authorList>
    </citation>
    <scope>NUCLEOTIDE SEQUENCE</scope>
    <source>
        <strain evidence="3">ATCC 10048</strain>
    </source>
</reference>
<feature type="compositionally biased region" description="Low complexity" evidence="1">
    <location>
        <begin position="117"/>
        <end position="140"/>
    </location>
</feature>
<dbReference type="EMBL" id="JAPTMY010000048">
    <property type="protein sequence ID" value="MCZ0859339.1"/>
    <property type="molecule type" value="Genomic_DNA"/>
</dbReference>
<organism evidence="3 4">
    <name type="scientific">Actinomyces israelii</name>
    <dbReference type="NCBI Taxonomy" id="1659"/>
    <lineage>
        <taxon>Bacteria</taxon>
        <taxon>Bacillati</taxon>
        <taxon>Actinomycetota</taxon>
        <taxon>Actinomycetes</taxon>
        <taxon>Actinomycetales</taxon>
        <taxon>Actinomycetaceae</taxon>
        <taxon>Actinomyces</taxon>
    </lineage>
</organism>
<sequence>MNRRILSAIIAVLGLVAIALAVCSATIWRPGTTAEATLASAPTQNYVVTQPGVLNRVDSETTITATAASDDQQVFIAVGHSADVNAWLANDPYVSVTGLDGWTALSATDVTTRCGDEAAPASSSAPSASAEASPTSAPSTDENGCTVLEASSADPSTSDLWVATATGTGTATLNWDVNDTDLVMLAATDGSSPAPNISLSWPRKVSTPWLIPGLIVGGLLLLVGVFLFLIDIQMRHADRQRRARSAERAARLAQADGVATAGIPQIGDPNRPLSRRETREKERAAAEGEEWIDPRTGRVYLGGVEAPDVPQASEQETTFYGESPDYQDYQGGSADEGVFPYGGGVVPGMNAGATFEDTGQSETQTQQALSDFSGSSYPDYDYGGRPEGQQGFPDTSGQQPEGQQGFTGPGYPDYGTQPGQPEGQQGFAGPGYPDYGTQPGQPEGQAFSGSSYPDYDYGGWPEGQQGFPDTSGQQPEGQQGFTSPGYPDYGTQPGQPEGQQGFPDTSGQQPEGQQGFTSPGYPDYGTQPGQPEGQQGFTGPGYPDYGTQPGQPEGQQGFASPSHPDTNGQSDPFFPAQGWPAEHRRLDAAPETPTGSESDEEKA</sequence>
<protein>
    <submittedName>
        <fullName evidence="3">Uncharacterized protein</fullName>
    </submittedName>
</protein>
<feature type="compositionally biased region" description="Polar residues" evidence="1">
    <location>
        <begin position="505"/>
        <end position="517"/>
    </location>
</feature>
<keyword evidence="2" id="KW-0472">Membrane</keyword>
<feature type="compositionally biased region" description="Basic and acidic residues" evidence="1">
    <location>
        <begin position="274"/>
        <end position="291"/>
    </location>
</feature>
<keyword evidence="2" id="KW-0812">Transmembrane</keyword>
<dbReference type="RefSeq" id="WP_268918565.1">
    <property type="nucleotide sequence ID" value="NZ_JAPTMY010000048.1"/>
</dbReference>
<comment type="caution">
    <text evidence="3">The sequence shown here is derived from an EMBL/GenBank/DDBJ whole genome shotgun (WGS) entry which is preliminary data.</text>
</comment>
<feature type="compositionally biased region" description="Low complexity" evidence="1">
    <location>
        <begin position="525"/>
        <end position="557"/>
    </location>
</feature>
<feature type="region of interest" description="Disordered" evidence="1">
    <location>
        <begin position="115"/>
        <end position="152"/>
    </location>
</feature>
<dbReference type="Proteomes" id="UP001072034">
    <property type="component" value="Unassembled WGS sequence"/>
</dbReference>
<feature type="compositionally biased region" description="Low complexity" evidence="1">
    <location>
        <begin position="490"/>
        <end position="503"/>
    </location>
</feature>
<proteinExistence type="predicted"/>
<evidence type="ECO:0000256" key="1">
    <source>
        <dbReference type="SAM" id="MobiDB-lite"/>
    </source>
</evidence>
<evidence type="ECO:0000313" key="3">
    <source>
        <dbReference type="EMBL" id="MCZ0859339.1"/>
    </source>
</evidence>
<feature type="compositionally biased region" description="Polar residues" evidence="1">
    <location>
        <begin position="392"/>
        <end position="406"/>
    </location>
</feature>